<protein>
    <submittedName>
        <fullName evidence="8">CKLF-like MARVEL transmembrane domain containing 8b</fullName>
    </submittedName>
</protein>
<evidence type="ECO:0000259" key="7">
    <source>
        <dbReference type="PROSITE" id="PS51225"/>
    </source>
</evidence>
<dbReference type="PRINTS" id="PR01884">
    <property type="entry name" value="MALPROTEIN"/>
</dbReference>
<dbReference type="STRING" id="37003.ENSKMAP00000028677"/>
<evidence type="ECO:0000313" key="9">
    <source>
        <dbReference type="Proteomes" id="UP000264800"/>
    </source>
</evidence>
<feature type="transmembrane region" description="Helical" evidence="6">
    <location>
        <begin position="72"/>
        <end position="99"/>
    </location>
</feature>
<keyword evidence="3 6" id="KW-1133">Transmembrane helix</keyword>
<feature type="transmembrane region" description="Helical" evidence="6">
    <location>
        <begin position="48"/>
        <end position="66"/>
    </location>
</feature>
<feature type="domain" description="MARVEL" evidence="7">
    <location>
        <begin position="43"/>
        <end position="176"/>
    </location>
</feature>
<dbReference type="Proteomes" id="UP000264800">
    <property type="component" value="Unplaced"/>
</dbReference>
<dbReference type="InterPro" id="IPR013295">
    <property type="entry name" value="MAL"/>
</dbReference>
<evidence type="ECO:0000256" key="2">
    <source>
        <dbReference type="ARBA" id="ARBA00022692"/>
    </source>
</evidence>
<keyword evidence="9" id="KW-1185">Reference proteome</keyword>
<dbReference type="GeneTree" id="ENSGT00940000160520"/>
<sequence length="182" mass="20475">MDRTTVVSTRREPQLPQCNTSTSTLAFDQHFTTTTRGKLLLAEIVNNNFLNVSPLQVCGMMAWILVGGTDYFHLSALCWVMFVSILLWILTVCLFIIYLTGAHNRITHIPWNTVSLCFNCSAAGLYLVTAVVNALTVNWAVKGRHNYNCWAASAFFASLTTLCYSGSSYLSYRAWRTTEEEH</sequence>
<dbReference type="Pfam" id="PF01284">
    <property type="entry name" value="MARVEL"/>
    <property type="match status" value="1"/>
</dbReference>
<dbReference type="InterPro" id="IPR050578">
    <property type="entry name" value="MARVEL-CKLF_proteins"/>
</dbReference>
<keyword evidence="2 5" id="KW-0812">Transmembrane</keyword>
<reference evidence="8" key="1">
    <citation type="submission" date="2025-08" db="UniProtKB">
        <authorList>
            <consortium name="Ensembl"/>
        </authorList>
    </citation>
    <scope>IDENTIFICATION</scope>
</reference>
<accession>A0A3Q3H009</accession>
<dbReference type="GO" id="GO:0019911">
    <property type="term" value="F:structural constituent of myelin sheath"/>
    <property type="evidence" value="ECO:0007669"/>
    <property type="project" value="TreeGrafter"/>
</dbReference>
<feature type="transmembrane region" description="Helical" evidence="6">
    <location>
        <begin position="152"/>
        <end position="172"/>
    </location>
</feature>
<name>A0A3Q3H009_KRYMA</name>
<evidence type="ECO:0000256" key="4">
    <source>
        <dbReference type="ARBA" id="ARBA00023136"/>
    </source>
</evidence>
<dbReference type="InterPro" id="IPR008253">
    <property type="entry name" value="Marvel"/>
</dbReference>
<evidence type="ECO:0000256" key="5">
    <source>
        <dbReference type="PROSITE-ProRule" id="PRU00581"/>
    </source>
</evidence>
<feature type="transmembrane region" description="Helical" evidence="6">
    <location>
        <begin position="111"/>
        <end position="132"/>
    </location>
</feature>
<evidence type="ECO:0000256" key="1">
    <source>
        <dbReference type="ARBA" id="ARBA00004141"/>
    </source>
</evidence>
<dbReference type="Ensembl" id="ENSKMAT00000029037.1">
    <property type="protein sequence ID" value="ENSKMAP00000028677.1"/>
    <property type="gene ID" value="ENSKMAG00000021264.1"/>
</dbReference>
<comment type="subcellular location">
    <subcellularLocation>
        <location evidence="1">Membrane</location>
        <topology evidence="1">Multi-pass membrane protein</topology>
    </subcellularLocation>
</comment>
<evidence type="ECO:0000256" key="6">
    <source>
        <dbReference type="SAM" id="Phobius"/>
    </source>
</evidence>
<evidence type="ECO:0000313" key="8">
    <source>
        <dbReference type="Ensembl" id="ENSKMAP00000028677.1"/>
    </source>
</evidence>
<evidence type="ECO:0000256" key="3">
    <source>
        <dbReference type="ARBA" id="ARBA00022989"/>
    </source>
</evidence>
<dbReference type="PANTHER" id="PTHR22776:SF10">
    <property type="entry name" value="CKLF-LIKE MARVEL TRANSMEMBRANE DOMAIN-CONTAINING PROTEIN 8"/>
    <property type="match status" value="1"/>
</dbReference>
<dbReference type="AlphaFoldDB" id="A0A3Q3H009"/>
<proteinExistence type="predicted"/>
<reference evidence="8" key="2">
    <citation type="submission" date="2025-09" db="UniProtKB">
        <authorList>
            <consortium name="Ensembl"/>
        </authorList>
    </citation>
    <scope>IDENTIFICATION</scope>
</reference>
<dbReference type="PROSITE" id="PS51225">
    <property type="entry name" value="MARVEL"/>
    <property type="match status" value="1"/>
</dbReference>
<dbReference type="GO" id="GO:0016020">
    <property type="term" value="C:membrane"/>
    <property type="evidence" value="ECO:0007669"/>
    <property type="project" value="UniProtKB-SubCell"/>
</dbReference>
<dbReference type="GO" id="GO:0042552">
    <property type="term" value="P:myelination"/>
    <property type="evidence" value="ECO:0007669"/>
    <property type="project" value="TreeGrafter"/>
</dbReference>
<organism evidence="8 9">
    <name type="scientific">Kryptolebias marmoratus</name>
    <name type="common">Mangrove killifish</name>
    <name type="synonym">Rivulus marmoratus</name>
    <dbReference type="NCBI Taxonomy" id="37003"/>
    <lineage>
        <taxon>Eukaryota</taxon>
        <taxon>Metazoa</taxon>
        <taxon>Chordata</taxon>
        <taxon>Craniata</taxon>
        <taxon>Vertebrata</taxon>
        <taxon>Euteleostomi</taxon>
        <taxon>Actinopterygii</taxon>
        <taxon>Neopterygii</taxon>
        <taxon>Teleostei</taxon>
        <taxon>Neoteleostei</taxon>
        <taxon>Acanthomorphata</taxon>
        <taxon>Ovalentaria</taxon>
        <taxon>Atherinomorphae</taxon>
        <taxon>Cyprinodontiformes</taxon>
        <taxon>Rivulidae</taxon>
        <taxon>Kryptolebias</taxon>
    </lineage>
</organism>
<dbReference type="OMA" id="VRGRHNY"/>
<dbReference type="PANTHER" id="PTHR22776">
    <property type="entry name" value="MARVEL-CONTAINING POTENTIAL LIPID RAFT-ASSOCIATED PROTEIN"/>
    <property type="match status" value="1"/>
</dbReference>
<keyword evidence="4 5" id="KW-0472">Membrane</keyword>